<organism evidence="2 3">
    <name type="scientific">Sulfobacillus acidophilus</name>
    <dbReference type="NCBI Taxonomy" id="53633"/>
    <lineage>
        <taxon>Bacteria</taxon>
        <taxon>Bacillati</taxon>
        <taxon>Bacillota</taxon>
        <taxon>Clostridia</taxon>
        <taxon>Eubacteriales</taxon>
        <taxon>Clostridiales Family XVII. Incertae Sedis</taxon>
        <taxon>Sulfobacillus</taxon>
    </lineage>
</organism>
<gene>
    <name evidence="2" type="ORF">C7B45_15835</name>
</gene>
<proteinExistence type="inferred from homology"/>
<comment type="similarity">
    <text evidence="1">Belongs to the ROK (NagC/XylR) family.</text>
</comment>
<evidence type="ECO:0000313" key="2">
    <source>
        <dbReference type="EMBL" id="PSR20226.1"/>
    </source>
</evidence>
<comment type="caution">
    <text evidence="2">The sequence shown here is derived from an EMBL/GenBank/DDBJ whole genome shotgun (WGS) entry which is preliminary data.</text>
</comment>
<dbReference type="Gene3D" id="3.30.420.40">
    <property type="match status" value="2"/>
</dbReference>
<dbReference type="Pfam" id="PF00480">
    <property type="entry name" value="ROK"/>
    <property type="match status" value="1"/>
</dbReference>
<protein>
    <recommendedName>
        <fullName evidence="4">ROK family protein</fullName>
    </recommendedName>
</protein>
<evidence type="ECO:0008006" key="4">
    <source>
        <dbReference type="Google" id="ProtNLM"/>
    </source>
</evidence>
<dbReference type="PANTHER" id="PTHR18964">
    <property type="entry name" value="ROK (REPRESSOR, ORF, KINASE) FAMILY"/>
    <property type="match status" value="1"/>
</dbReference>
<dbReference type="InterPro" id="IPR000600">
    <property type="entry name" value="ROK"/>
</dbReference>
<dbReference type="InterPro" id="IPR043129">
    <property type="entry name" value="ATPase_NBD"/>
</dbReference>
<reference evidence="2 3" key="1">
    <citation type="journal article" date="2014" name="BMC Genomics">
        <title>Comparison of environmental and isolate Sulfobacillus genomes reveals diverse carbon, sulfur, nitrogen, and hydrogen metabolisms.</title>
        <authorList>
            <person name="Justice N.B."/>
            <person name="Norman A."/>
            <person name="Brown C.T."/>
            <person name="Singh A."/>
            <person name="Thomas B.C."/>
            <person name="Banfield J.F."/>
        </authorList>
    </citation>
    <scope>NUCLEOTIDE SEQUENCE [LARGE SCALE GENOMIC DNA]</scope>
    <source>
        <strain evidence="2">AMDSBA3</strain>
    </source>
</reference>
<accession>A0A2T2WDB7</accession>
<dbReference type="EMBL" id="PXYV01000075">
    <property type="protein sequence ID" value="PSR20226.1"/>
    <property type="molecule type" value="Genomic_DNA"/>
</dbReference>
<dbReference type="SUPFAM" id="SSF53067">
    <property type="entry name" value="Actin-like ATPase domain"/>
    <property type="match status" value="1"/>
</dbReference>
<evidence type="ECO:0000313" key="3">
    <source>
        <dbReference type="Proteomes" id="UP000241848"/>
    </source>
</evidence>
<evidence type="ECO:0000256" key="1">
    <source>
        <dbReference type="ARBA" id="ARBA00006479"/>
    </source>
</evidence>
<name>A0A2T2WDB7_9FIRM</name>
<dbReference type="PANTHER" id="PTHR18964:SF149">
    <property type="entry name" value="BIFUNCTIONAL UDP-N-ACETYLGLUCOSAMINE 2-EPIMERASE_N-ACETYLMANNOSAMINE KINASE"/>
    <property type="match status" value="1"/>
</dbReference>
<dbReference type="Proteomes" id="UP000241848">
    <property type="component" value="Unassembled WGS sequence"/>
</dbReference>
<sequence>MDWLQRYVISIDIGATKTSWGLVASSSHEVVRFHVEPTPREESQVLSTLLHGIAMVGGHQLVGSIDAIVLGIPGVVRGDGQILKCPNISVLEHVNFRELEQALAIPVHIVRDVIMATVGDWHASCPSGEDMVAMYIGSGIGVGYVIDGLVRSGWHGVGGEVGHWTVVPDGDRCSCGQRGCLETVASGESLRRAASRLGHDGADGVSCLMQGWLTGSAHEKAVVDTAIYYISLTLANLVKLLDPGRVVLGGGVIDRNPLLVRSISHRIQLFTEPLGLIPVSITSSTLGNQSPLIGGSWLVPSTAGRN</sequence>
<dbReference type="AlphaFoldDB" id="A0A2T2WDB7"/>